<keyword evidence="1" id="KW-0175">Coiled coil</keyword>
<dbReference type="Proteomes" id="UP000065641">
    <property type="component" value="Chromosome"/>
</dbReference>
<keyword evidence="2" id="KW-1133">Transmembrane helix</keyword>
<evidence type="ECO:0000313" key="3">
    <source>
        <dbReference type="EMBL" id="ALO47567.1"/>
    </source>
</evidence>
<accession>A0A0S2KHX4</accession>
<dbReference type="Gene3D" id="1.20.1600.10">
    <property type="entry name" value="Outer membrane efflux proteins (OEP)"/>
    <property type="match status" value="1"/>
</dbReference>
<name>A0A0S2KHX4_9GAMM</name>
<dbReference type="InterPro" id="IPR036465">
    <property type="entry name" value="vWFA_dom_sf"/>
</dbReference>
<dbReference type="OrthoDB" id="5489581at2"/>
<dbReference type="STRING" id="1249552.PS2015_2940"/>
<reference evidence="3 4" key="1">
    <citation type="submission" date="2015-11" db="EMBL/GenBank/DDBJ databases">
        <authorList>
            <person name="Zhang Y."/>
            <person name="Guo Z."/>
        </authorList>
    </citation>
    <scope>NUCLEOTIDE SEQUENCE [LARGE SCALE GENOMIC DNA]</scope>
    <source>
        <strain evidence="3 4">KCTC 32221</strain>
    </source>
</reference>
<proteinExistence type="predicted"/>
<organism evidence="3 4">
    <name type="scientific">Pseudohongiella spirulinae</name>
    <dbReference type="NCBI Taxonomy" id="1249552"/>
    <lineage>
        <taxon>Bacteria</taxon>
        <taxon>Pseudomonadati</taxon>
        <taxon>Pseudomonadota</taxon>
        <taxon>Gammaproteobacteria</taxon>
        <taxon>Pseudomonadales</taxon>
        <taxon>Pseudohongiellaceae</taxon>
        <taxon>Pseudohongiella</taxon>
    </lineage>
</organism>
<evidence type="ECO:0000313" key="4">
    <source>
        <dbReference type="Proteomes" id="UP000065641"/>
    </source>
</evidence>
<keyword evidence="2" id="KW-0472">Membrane</keyword>
<keyword evidence="2" id="KW-0812">Transmembrane</keyword>
<feature type="coiled-coil region" evidence="1">
    <location>
        <begin position="74"/>
        <end position="125"/>
    </location>
</feature>
<dbReference type="PATRIC" id="fig|1249552.3.peg.2970"/>
<dbReference type="EMBL" id="CP013189">
    <property type="protein sequence ID" value="ALO47567.1"/>
    <property type="molecule type" value="Genomic_DNA"/>
</dbReference>
<feature type="transmembrane region" description="Helical" evidence="2">
    <location>
        <begin position="12"/>
        <end position="33"/>
    </location>
</feature>
<dbReference type="KEGG" id="pspi:PS2015_2940"/>
<dbReference type="Gene3D" id="3.40.50.410">
    <property type="entry name" value="von Willebrand factor, type A domain"/>
    <property type="match status" value="1"/>
</dbReference>
<protein>
    <submittedName>
        <fullName evidence="3">Secreted protein, containing von Willebrand factor (VWF) type A domain</fullName>
    </submittedName>
</protein>
<gene>
    <name evidence="3" type="ORF">PS2015_2940</name>
</gene>
<dbReference type="AlphaFoldDB" id="A0A0S2KHX4"/>
<keyword evidence="4" id="KW-1185">Reference proteome</keyword>
<evidence type="ECO:0000256" key="1">
    <source>
        <dbReference type="SAM" id="Coils"/>
    </source>
</evidence>
<evidence type="ECO:0000256" key="2">
    <source>
        <dbReference type="SAM" id="Phobius"/>
    </source>
</evidence>
<sequence>MSRRRKREEDSSSIAFLDVISCGFGAIILLLMITENSAPVSLEFTAVQRDQPIAELQQTLFEIRGETEIANRDLNARREQLSAYRDRIARLEREMSNIQGRFETSSQLAEEVSEEENRLAIARQSLTAEMQRLLGQDFTRSNNVIGGIPVDSEYIIFLIDTSGSMFYNAWPRVLDMISEVLDVYPEVRGIQVMNDMGDYMFPAYRGQWIPDTPARRQAIISTLRNWSPFSNSSPVEGITRAISTFYQPGQKVSIYVFGDDFQPGGSITRVVETVDRINQAGSDGSRLVRIHAVGFPVLFDLDPRYHESVYRFATLMRELAERNGGSFVGLNSYQ</sequence>
<dbReference type="RefSeq" id="WP_058022947.1">
    <property type="nucleotide sequence ID" value="NZ_CP013189.1"/>
</dbReference>
<dbReference type="SUPFAM" id="SSF53300">
    <property type="entry name" value="vWA-like"/>
    <property type="match status" value="1"/>
</dbReference>